<proteinExistence type="predicted"/>
<organism evidence="3 4">
    <name type="scientific">Holothuria leucospilota</name>
    <name type="common">Black long sea cucumber</name>
    <name type="synonym">Mertensiothuria leucospilota</name>
    <dbReference type="NCBI Taxonomy" id="206669"/>
    <lineage>
        <taxon>Eukaryota</taxon>
        <taxon>Metazoa</taxon>
        <taxon>Echinodermata</taxon>
        <taxon>Eleutherozoa</taxon>
        <taxon>Echinozoa</taxon>
        <taxon>Holothuroidea</taxon>
        <taxon>Aspidochirotacea</taxon>
        <taxon>Aspidochirotida</taxon>
        <taxon>Holothuriidae</taxon>
        <taxon>Holothuria</taxon>
    </lineage>
</organism>
<keyword evidence="4" id="KW-1185">Reference proteome</keyword>
<reference evidence="3" key="1">
    <citation type="submission" date="2021-10" db="EMBL/GenBank/DDBJ databases">
        <title>Tropical sea cucumber genome reveals ecological adaptation and Cuvierian tubules defense mechanism.</title>
        <authorList>
            <person name="Chen T."/>
        </authorList>
    </citation>
    <scope>NUCLEOTIDE SEQUENCE</scope>
    <source>
        <strain evidence="3">Nanhai2018</strain>
        <tissue evidence="3">Muscle</tissue>
    </source>
</reference>
<comment type="caution">
    <text evidence="3">The sequence shown here is derived from an EMBL/GenBank/DDBJ whole genome shotgun (WGS) entry which is preliminary data.</text>
</comment>
<evidence type="ECO:0000313" key="3">
    <source>
        <dbReference type="EMBL" id="KAJ8034164.1"/>
    </source>
</evidence>
<sequence length="215" mass="24965">MVFYIDLQFCSLNCFVLLCLCPAYLTTMMHTYVVTRISILALCVYMCMAPVTSSPNTSARRAMTPPFGENEERGLQDDDSSQLEARVLAERRLRGKRDYELEASRRFDLDDSSQEARVLAERRLRGKRDYELEASRRFDLDDSSQEARVLAERRLRGKRDYELEAPRGLDLDDSSQEARVLAERRLRGKRDYELEASRRFDLDDYTKRVAPPVTG</sequence>
<evidence type="ECO:0000256" key="2">
    <source>
        <dbReference type="SAM" id="Phobius"/>
    </source>
</evidence>
<keyword evidence="2" id="KW-1133">Transmembrane helix</keyword>
<keyword evidence="2" id="KW-0812">Transmembrane</keyword>
<dbReference type="Proteomes" id="UP001152320">
    <property type="component" value="Chromosome 10"/>
</dbReference>
<dbReference type="EMBL" id="JAIZAY010000010">
    <property type="protein sequence ID" value="KAJ8034164.1"/>
    <property type="molecule type" value="Genomic_DNA"/>
</dbReference>
<gene>
    <name evidence="3" type="ORF">HOLleu_20888</name>
</gene>
<evidence type="ECO:0000256" key="1">
    <source>
        <dbReference type="SAM" id="MobiDB-lite"/>
    </source>
</evidence>
<evidence type="ECO:0000313" key="4">
    <source>
        <dbReference type="Proteomes" id="UP001152320"/>
    </source>
</evidence>
<feature type="region of interest" description="Disordered" evidence="1">
    <location>
        <begin position="54"/>
        <end position="80"/>
    </location>
</feature>
<feature type="transmembrane region" description="Helical" evidence="2">
    <location>
        <begin position="7"/>
        <end position="25"/>
    </location>
</feature>
<name>A0A9Q1BX08_HOLLE</name>
<dbReference type="AlphaFoldDB" id="A0A9Q1BX08"/>
<accession>A0A9Q1BX08</accession>
<protein>
    <submittedName>
        <fullName evidence="3">Uncharacterized protein</fullName>
    </submittedName>
</protein>
<keyword evidence="2" id="KW-0472">Membrane</keyword>